<dbReference type="SUPFAM" id="SSF56214">
    <property type="entry name" value="4'-phosphopantetheinyl transferase"/>
    <property type="match status" value="2"/>
</dbReference>
<feature type="domain" description="4'-phosphopantetheinyl transferase" evidence="6">
    <location>
        <begin position="125"/>
        <end position="205"/>
    </location>
</feature>
<keyword evidence="3 8" id="KW-0808">Transferase</keyword>
<sequence>MDTNSSWQKGLPKAKIQNEIIHVWTCSLDLAKSLKEDLERTLSPDEMERAGRFYFERDQDRFIVSRGSLRQILGIYLQQEPALIKFEYSEFGKPLLKSDSNSSGICFNISHSENLALIAISEDVSLGVDIERIRYDMDINQVMARFFTKEEIRIIESLDSEKRNEKFFQLWTRKEAFLKATGKGLSLPMELCDVSSVDDSGFSQVKVPVDLSDKNNWFVMDLGVGEGFAAAVGTDKAEMGVIIRNFSLD</sequence>
<keyword evidence="9" id="KW-1185">Reference proteome</keyword>
<evidence type="ECO:0000313" key="8">
    <source>
        <dbReference type="EMBL" id="MFD2201715.1"/>
    </source>
</evidence>
<comment type="cofactor">
    <cofactor evidence="1">
        <name>Mg(2+)</name>
        <dbReference type="ChEBI" id="CHEBI:18420"/>
    </cofactor>
</comment>
<dbReference type="Proteomes" id="UP001597414">
    <property type="component" value="Unassembled WGS sequence"/>
</dbReference>
<name>A0ABW5BA41_9BACT</name>
<reference evidence="9" key="1">
    <citation type="journal article" date="2019" name="Int. J. Syst. Evol. Microbiol.">
        <title>The Global Catalogue of Microorganisms (GCM) 10K type strain sequencing project: providing services to taxonomists for standard genome sequencing and annotation.</title>
        <authorList>
            <consortium name="The Broad Institute Genomics Platform"/>
            <consortium name="The Broad Institute Genome Sequencing Center for Infectious Disease"/>
            <person name="Wu L."/>
            <person name="Ma J."/>
        </authorList>
    </citation>
    <scope>NUCLEOTIDE SEQUENCE [LARGE SCALE GENOMIC DNA]</scope>
    <source>
        <strain evidence="9">KCTC 19812</strain>
    </source>
</reference>
<dbReference type="PANTHER" id="PTHR12215">
    <property type="entry name" value="PHOSPHOPANTETHEINE TRANSFERASE"/>
    <property type="match status" value="1"/>
</dbReference>
<accession>A0ABW5BA41</accession>
<dbReference type="Gene3D" id="3.90.470.20">
    <property type="entry name" value="4'-phosphopantetheinyl transferase domain"/>
    <property type="match status" value="2"/>
</dbReference>
<dbReference type="InterPro" id="IPR055066">
    <property type="entry name" value="AASDHPPT_N"/>
</dbReference>
<protein>
    <submittedName>
        <fullName evidence="8">4'-phosphopantetheinyl transferase family protein</fullName>
    </submittedName>
</protein>
<dbReference type="InterPro" id="IPR008278">
    <property type="entry name" value="4-PPantetheinyl_Trfase_dom"/>
</dbReference>
<dbReference type="InterPro" id="IPR004568">
    <property type="entry name" value="Ppantetheine-prot_Trfase_dom"/>
</dbReference>
<organism evidence="8 9">
    <name type="scientific">Shivajiella indica</name>
    <dbReference type="NCBI Taxonomy" id="872115"/>
    <lineage>
        <taxon>Bacteria</taxon>
        <taxon>Pseudomonadati</taxon>
        <taxon>Bacteroidota</taxon>
        <taxon>Cytophagia</taxon>
        <taxon>Cytophagales</taxon>
        <taxon>Cyclobacteriaceae</taxon>
        <taxon>Shivajiella</taxon>
    </lineage>
</organism>
<dbReference type="GO" id="GO:0016740">
    <property type="term" value="F:transferase activity"/>
    <property type="evidence" value="ECO:0007669"/>
    <property type="project" value="UniProtKB-KW"/>
</dbReference>
<dbReference type="RefSeq" id="WP_380801638.1">
    <property type="nucleotide sequence ID" value="NZ_JBHUIV010000014.1"/>
</dbReference>
<comment type="similarity">
    <text evidence="2">Belongs to the P-Pant transferase superfamily. Gsp/Sfp/HetI/AcpT family.</text>
</comment>
<dbReference type="InterPro" id="IPR050559">
    <property type="entry name" value="P-Pant_transferase_sf"/>
</dbReference>
<dbReference type="NCBIfam" id="TIGR00556">
    <property type="entry name" value="pantethn_trn"/>
    <property type="match status" value="1"/>
</dbReference>
<dbReference type="InterPro" id="IPR037143">
    <property type="entry name" value="4-PPantetheinyl_Trfase_dom_sf"/>
</dbReference>
<evidence type="ECO:0000259" key="6">
    <source>
        <dbReference type="Pfam" id="PF01648"/>
    </source>
</evidence>
<dbReference type="Pfam" id="PF01648">
    <property type="entry name" value="ACPS"/>
    <property type="match status" value="1"/>
</dbReference>
<dbReference type="PANTHER" id="PTHR12215:SF10">
    <property type="entry name" value="L-AMINOADIPATE-SEMIALDEHYDE DEHYDROGENASE-PHOSPHOPANTETHEINYL TRANSFERASE"/>
    <property type="match status" value="1"/>
</dbReference>
<evidence type="ECO:0000256" key="3">
    <source>
        <dbReference type="ARBA" id="ARBA00022679"/>
    </source>
</evidence>
<proteinExistence type="inferred from homology"/>
<comment type="caution">
    <text evidence="8">The sequence shown here is derived from an EMBL/GenBank/DDBJ whole genome shotgun (WGS) entry which is preliminary data.</text>
</comment>
<keyword evidence="5" id="KW-0460">Magnesium</keyword>
<dbReference type="EMBL" id="JBHUIV010000014">
    <property type="protein sequence ID" value="MFD2201715.1"/>
    <property type="molecule type" value="Genomic_DNA"/>
</dbReference>
<evidence type="ECO:0000256" key="4">
    <source>
        <dbReference type="ARBA" id="ARBA00022723"/>
    </source>
</evidence>
<evidence type="ECO:0000256" key="1">
    <source>
        <dbReference type="ARBA" id="ARBA00001946"/>
    </source>
</evidence>
<dbReference type="Pfam" id="PF22624">
    <property type="entry name" value="AASDHPPT_N"/>
    <property type="match status" value="1"/>
</dbReference>
<evidence type="ECO:0000256" key="5">
    <source>
        <dbReference type="ARBA" id="ARBA00022842"/>
    </source>
</evidence>
<evidence type="ECO:0000256" key="2">
    <source>
        <dbReference type="ARBA" id="ARBA00010990"/>
    </source>
</evidence>
<feature type="domain" description="4'-phosphopantetheinyl transferase N-terminal" evidence="7">
    <location>
        <begin position="40"/>
        <end position="120"/>
    </location>
</feature>
<gene>
    <name evidence="8" type="ORF">ACFSKV_09065</name>
</gene>
<keyword evidence="4" id="KW-0479">Metal-binding</keyword>
<evidence type="ECO:0000313" key="9">
    <source>
        <dbReference type="Proteomes" id="UP001597414"/>
    </source>
</evidence>
<evidence type="ECO:0000259" key="7">
    <source>
        <dbReference type="Pfam" id="PF22624"/>
    </source>
</evidence>